<dbReference type="Proteomes" id="UP001341840">
    <property type="component" value="Unassembled WGS sequence"/>
</dbReference>
<name>A0ABU6RQY9_9FABA</name>
<evidence type="ECO:0000313" key="3">
    <source>
        <dbReference type="Proteomes" id="UP001341840"/>
    </source>
</evidence>
<comment type="caution">
    <text evidence="2">The sequence shown here is derived from an EMBL/GenBank/DDBJ whole genome shotgun (WGS) entry which is preliminary data.</text>
</comment>
<feature type="region of interest" description="Disordered" evidence="1">
    <location>
        <begin position="1"/>
        <end position="26"/>
    </location>
</feature>
<reference evidence="2 3" key="1">
    <citation type="journal article" date="2023" name="Plants (Basel)">
        <title>Bridging the Gap: Combining Genomics and Transcriptomics Approaches to Understand Stylosanthes scabra, an Orphan Legume from the Brazilian Caatinga.</title>
        <authorList>
            <person name="Ferreira-Neto J.R.C."/>
            <person name="da Silva M.D."/>
            <person name="Binneck E."/>
            <person name="de Melo N.F."/>
            <person name="da Silva R.H."/>
            <person name="de Melo A.L.T.M."/>
            <person name="Pandolfi V."/>
            <person name="Bustamante F.O."/>
            <person name="Brasileiro-Vidal A.C."/>
            <person name="Benko-Iseppon A.M."/>
        </authorList>
    </citation>
    <scope>NUCLEOTIDE SEQUENCE [LARGE SCALE GENOMIC DNA]</scope>
    <source>
        <tissue evidence="2">Leaves</tissue>
    </source>
</reference>
<protein>
    <submittedName>
        <fullName evidence="2">Uncharacterized protein</fullName>
    </submittedName>
</protein>
<accession>A0ABU6RQY9</accession>
<proteinExistence type="predicted"/>
<evidence type="ECO:0000256" key="1">
    <source>
        <dbReference type="SAM" id="MobiDB-lite"/>
    </source>
</evidence>
<feature type="region of interest" description="Disordered" evidence="1">
    <location>
        <begin position="105"/>
        <end position="140"/>
    </location>
</feature>
<dbReference type="EMBL" id="JASCZI010031193">
    <property type="protein sequence ID" value="MED6126198.1"/>
    <property type="molecule type" value="Genomic_DNA"/>
</dbReference>
<keyword evidence="3" id="KW-1185">Reference proteome</keyword>
<gene>
    <name evidence="2" type="ORF">PIB30_076014</name>
</gene>
<organism evidence="2 3">
    <name type="scientific">Stylosanthes scabra</name>
    <dbReference type="NCBI Taxonomy" id="79078"/>
    <lineage>
        <taxon>Eukaryota</taxon>
        <taxon>Viridiplantae</taxon>
        <taxon>Streptophyta</taxon>
        <taxon>Embryophyta</taxon>
        <taxon>Tracheophyta</taxon>
        <taxon>Spermatophyta</taxon>
        <taxon>Magnoliopsida</taxon>
        <taxon>eudicotyledons</taxon>
        <taxon>Gunneridae</taxon>
        <taxon>Pentapetalae</taxon>
        <taxon>rosids</taxon>
        <taxon>fabids</taxon>
        <taxon>Fabales</taxon>
        <taxon>Fabaceae</taxon>
        <taxon>Papilionoideae</taxon>
        <taxon>50 kb inversion clade</taxon>
        <taxon>dalbergioids sensu lato</taxon>
        <taxon>Dalbergieae</taxon>
        <taxon>Pterocarpus clade</taxon>
        <taxon>Stylosanthes</taxon>
    </lineage>
</organism>
<sequence>MEGENEETGAGLTPQVNDTQRRQTERQVPLEVPALTLALAGQTVPFGNIEDVDLELTINGKVYGRLGNVEALAQGTAKTTTTTGETVDEVLQRVKRLENAYSIPQWGPSTNQVGFRPEFWGTPASSSQPQPPSAPMTAVD</sequence>
<evidence type="ECO:0000313" key="2">
    <source>
        <dbReference type="EMBL" id="MED6126198.1"/>
    </source>
</evidence>